<dbReference type="InterPro" id="IPR041706">
    <property type="entry name" value="YchF_N"/>
</dbReference>
<dbReference type="PIRSF" id="PIRSF006641">
    <property type="entry name" value="CHP00092"/>
    <property type="match status" value="1"/>
</dbReference>
<dbReference type="CDD" id="cd01900">
    <property type="entry name" value="YchF"/>
    <property type="match status" value="1"/>
</dbReference>
<dbReference type="InterPro" id="IPR004396">
    <property type="entry name" value="ATPase_YchF/OLA1"/>
</dbReference>
<keyword evidence="3 6" id="KW-0547">Nucleotide-binding</keyword>
<dbReference type="FunFam" id="1.10.150.300:FF:000004">
    <property type="entry name" value="Ribosome-binding ATPase YchF"/>
    <property type="match status" value="1"/>
</dbReference>
<reference evidence="9 10" key="1">
    <citation type="submission" date="2016-09" db="EMBL/GenBank/DDBJ databases">
        <authorList>
            <person name="Capua I."/>
            <person name="De Benedictis P."/>
            <person name="Joannis T."/>
            <person name="Lombin L.H."/>
            <person name="Cattoli G."/>
        </authorList>
    </citation>
    <scope>NUCLEOTIDE SEQUENCE [LARGE SCALE GENOMIC DNA]</scope>
    <source>
        <strain evidence="9 10">ANC 4671</strain>
    </source>
</reference>
<feature type="binding site" evidence="6">
    <location>
        <begin position="12"/>
        <end position="17"/>
    </location>
    <ligand>
        <name>ATP</name>
        <dbReference type="ChEBI" id="CHEBI:30616"/>
    </ligand>
</feature>
<dbReference type="EMBL" id="MKKK01000067">
    <property type="protein sequence ID" value="OEY92241.1"/>
    <property type="molecule type" value="Genomic_DNA"/>
</dbReference>
<feature type="domain" description="OBG-type G" evidence="7">
    <location>
        <begin position="3"/>
        <end position="256"/>
    </location>
</feature>
<organism evidence="9 10">
    <name type="scientific">Acinetobacter qingfengensis</name>
    <dbReference type="NCBI Taxonomy" id="1262585"/>
    <lineage>
        <taxon>Bacteria</taxon>
        <taxon>Pseudomonadati</taxon>
        <taxon>Pseudomonadota</taxon>
        <taxon>Gammaproteobacteria</taxon>
        <taxon>Moraxellales</taxon>
        <taxon>Moraxellaceae</taxon>
        <taxon>Acinetobacter</taxon>
    </lineage>
</organism>
<dbReference type="PROSITE" id="PS51710">
    <property type="entry name" value="G_OBG"/>
    <property type="match status" value="1"/>
</dbReference>
<dbReference type="Gene3D" id="3.10.20.30">
    <property type="match status" value="1"/>
</dbReference>
<protein>
    <recommendedName>
        <fullName evidence="6">Ribosome-binding ATPase YchF</fullName>
    </recommendedName>
</protein>
<keyword evidence="5" id="KW-0460">Magnesium</keyword>
<dbReference type="InterPro" id="IPR031167">
    <property type="entry name" value="G_OBG"/>
</dbReference>
<proteinExistence type="inferred from homology"/>
<comment type="cofactor">
    <cofactor evidence="1">
        <name>Mg(2+)</name>
        <dbReference type="ChEBI" id="CHEBI:18420"/>
    </cofactor>
</comment>
<dbReference type="PANTHER" id="PTHR23305:SF18">
    <property type="entry name" value="OBG-TYPE G DOMAIN-CONTAINING PROTEIN"/>
    <property type="match status" value="1"/>
</dbReference>
<dbReference type="PANTHER" id="PTHR23305">
    <property type="entry name" value="OBG GTPASE FAMILY"/>
    <property type="match status" value="1"/>
</dbReference>
<dbReference type="InterPro" id="IPR006073">
    <property type="entry name" value="GTP-bd"/>
</dbReference>
<dbReference type="InterPro" id="IPR012675">
    <property type="entry name" value="Beta-grasp_dom_sf"/>
</dbReference>
<dbReference type="InterPro" id="IPR012676">
    <property type="entry name" value="TGS-like"/>
</dbReference>
<dbReference type="Gene3D" id="1.10.150.300">
    <property type="entry name" value="TGS-like domain"/>
    <property type="match status" value="1"/>
</dbReference>
<dbReference type="AlphaFoldDB" id="A0A1E7QYW9"/>
<dbReference type="Pfam" id="PF01926">
    <property type="entry name" value="MMR_HSR1"/>
    <property type="match status" value="1"/>
</dbReference>
<dbReference type="GO" id="GO:0046872">
    <property type="term" value="F:metal ion binding"/>
    <property type="evidence" value="ECO:0007669"/>
    <property type="project" value="UniProtKB-KW"/>
</dbReference>
<dbReference type="PROSITE" id="PS51880">
    <property type="entry name" value="TGS"/>
    <property type="match status" value="1"/>
</dbReference>
<dbReference type="RefSeq" id="WP_070070837.1">
    <property type="nucleotide sequence ID" value="NZ_MKKK01000067.1"/>
</dbReference>
<sequence length="363" mass="39241">MGFNCGIVGLPNVGKSTLFNALTKAAIAAENFPFCTIEPNTGIVPVPDERLDRLAEIVKPQRILPTTMEFVDIAGLVAGASKGEGLGNQFLANIRETDAIAHVVRCFEDENVIHVNGKIDPLDDIATINTELALADLETVGKAVTRLTKVAKSGDKDAVATKAVLEKLLPFLDEGRPARAADLSDDEKKALRGFGLLTLKPTMYIANVAEDGFENNPHLDAVKELAATENAVVVPLCNQIEAEISLLEDDERAEFLEAMGMAEPGLNLVIRAGYALLGLQTYFTAGVQEVRAWTVKVGATAPQAAGVIHTDFEKGFIRAEVIAYNDFIQYQGENGAKEAGKWRLEGKTYVVQDGDVMHFRFNV</sequence>
<dbReference type="GO" id="GO:0016887">
    <property type="term" value="F:ATP hydrolysis activity"/>
    <property type="evidence" value="ECO:0007669"/>
    <property type="project" value="UniProtKB-UniRule"/>
</dbReference>
<evidence type="ECO:0000256" key="6">
    <source>
        <dbReference type="HAMAP-Rule" id="MF_00944"/>
    </source>
</evidence>
<dbReference type="PRINTS" id="PR00326">
    <property type="entry name" value="GTP1OBG"/>
</dbReference>
<evidence type="ECO:0000256" key="2">
    <source>
        <dbReference type="ARBA" id="ARBA00022723"/>
    </source>
</evidence>
<dbReference type="GO" id="GO:0005524">
    <property type="term" value="F:ATP binding"/>
    <property type="evidence" value="ECO:0007669"/>
    <property type="project" value="UniProtKB-UniRule"/>
</dbReference>
<dbReference type="SUPFAM" id="SSF52540">
    <property type="entry name" value="P-loop containing nucleoside triphosphate hydrolases"/>
    <property type="match status" value="1"/>
</dbReference>
<comment type="function">
    <text evidence="6">ATPase that binds to both the 70S ribosome and the 50S ribosomal subunit in a nucleotide-independent manner.</text>
</comment>
<dbReference type="HAMAP" id="MF_00944">
    <property type="entry name" value="YchF_OLA1_ATPase"/>
    <property type="match status" value="1"/>
</dbReference>
<feature type="domain" description="TGS" evidence="8">
    <location>
        <begin position="278"/>
        <end position="361"/>
    </location>
</feature>
<dbReference type="FunFam" id="3.10.20.30:FF:000001">
    <property type="entry name" value="Ribosome-binding ATPase YchF"/>
    <property type="match status" value="1"/>
</dbReference>
<dbReference type="InterPro" id="IPR027417">
    <property type="entry name" value="P-loop_NTPase"/>
</dbReference>
<keyword evidence="2" id="KW-0479">Metal-binding</keyword>
<dbReference type="SUPFAM" id="SSF81271">
    <property type="entry name" value="TGS-like"/>
    <property type="match status" value="1"/>
</dbReference>
<evidence type="ECO:0000256" key="5">
    <source>
        <dbReference type="ARBA" id="ARBA00022842"/>
    </source>
</evidence>
<evidence type="ECO:0000256" key="3">
    <source>
        <dbReference type="ARBA" id="ARBA00022741"/>
    </source>
</evidence>
<dbReference type="CDD" id="cd04867">
    <property type="entry name" value="TGS_YchF_OLA1"/>
    <property type="match status" value="1"/>
</dbReference>
<dbReference type="OrthoDB" id="9810373at2"/>
<evidence type="ECO:0000259" key="7">
    <source>
        <dbReference type="PROSITE" id="PS51710"/>
    </source>
</evidence>
<name>A0A1E7QYW9_9GAMM</name>
<dbReference type="Proteomes" id="UP000185895">
    <property type="component" value="Unassembled WGS sequence"/>
</dbReference>
<dbReference type="GO" id="GO:0043023">
    <property type="term" value="F:ribosomal large subunit binding"/>
    <property type="evidence" value="ECO:0007669"/>
    <property type="project" value="UniProtKB-UniRule"/>
</dbReference>
<evidence type="ECO:0000313" key="9">
    <source>
        <dbReference type="EMBL" id="OEY92241.1"/>
    </source>
</evidence>
<dbReference type="InterPro" id="IPR004095">
    <property type="entry name" value="TGS"/>
</dbReference>
<dbReference type="NCBIfam" id="TIGR00092">
    <property type="entry name" value="redox-regulated ATPase YchF"/>
    <property type="match status" value="1"/>
</dbReference>
<accession>A0A1E7QYW9</accession>
<gene>
    <name evidence="6" type="primary">ychF</name>
    <name evidence="9" type="ORF">BJI46_05690</name>
</gene>
<dbReference type="Pfam" id="PF06071">
    <property type="entry name" value="YchF-GTPase_C"/>
    <property type="match status" value="1"/>
</dbReference>
<evidence type="ECO:0000256" key="1">
    <source>
        <dbReference type="ARBA" id="ARBA00001946"/>
    </source>
</evidence>
<evidence type="ECO:0000256" key="4">
    <source>
        <dbReference type="ARBA" id="ARBA00022840"/>
    </source>
</evidence>
<dbReference type="InterPro" id="IPR013029">
    <property type="entry name" value="YchF_C"/>
</dbReference>
<dbReference type="GO" id="GO:0005525">
    <property type="term" value="F:GTP binding"/>
    <property type="evidence" value="ECO:0007669"/>
    <property type="project" value="InterPro"/>
</dbReference>
<evidence type="ECO:0000313" key="10">
    <source>
        <dbReference type="Proteomes" id="UP000185895"/>
    </source>
</evidence>
<comment type="similarity">
    <text evidence="6">Belongs to the TRAFAC class OBG-HflX-like GTPase superfamily. OBG GTPase family. YchF/OLA1 subfamily.</text>
</comment>
<comment type="caution">
    <text evidence="9">The sequence shown here is derived from an EMBL/GenBank/DDBJ whole genome shotgun (WGS) entry which is preliminary data.</text>
</comment>
<keyword evidence="4 6" id="KW-0067">ATP-binding</keyword>
<keyword evidence="10" id="KW-1185">Reference proteome</keyword>
<dbReference type="GO" id="GO:0005737">
    <property type="term" value="C:cytoplasm"/>
    <property type="evidence" value="ECO:0007669"/>
    <property type="project" value="TreeGrafter"/>
</dbReference>
<dbReference type="STRING" id="1262585.BJI46_05690"/>
<evidence type="ECO:0000259" key="8">
    <source>
        <dbReference type="PROSITE" id="PS51880"/>
    </source>
</evidence>
<dbReference type="Gene3D" id="3.40.50.300">
    <property type="entry name" value="P-loop containing nucleotide triphosphate hydrolases"/>
    <property type="match status" value="1"/>
</dbReference>
<dbReference type="InterPro" id="IPR023192">
    <property type="entry name" value="TGS-like_dom_sf"/>
</dbReference>